<evidence type="ECO:0000313" key="3">
    <source>
        <dbReference type="Proteomes" id="UP001331761"/>
    </source>
</evidence>
<dbReference type="EMBL" id="WIXE01008843">
    <property type="protein sequence ID" value="KAK5978938.1"/>
    <property type="molecule type" value="Genomic_DNA"/>
</dbReference>
<feature type="compositionally biased region" description="Basic and acidic residues" evidence="1">
    <location>
        <begin position="67"/>
        <end position="85"/>
    </location>
</feature>
<dbReference type="Proteomes" id="UP001331761">
    <property type="component" value="Unassembled WGS sequence"/>
</dbReference>
<name>A0AAN8G8A3_TRICO</name>
<gene>
    <name evidence="2" type="ORF">GCK32_010545</name>
</gene>
<sequence>MGGLTSRAVNEPKTIAEAKAEITELLTKIKDHYEAINRMRLADRNKWKDFNKTVEELEVVKARALKEEKKRQRDLEREQERRLLEESGGPQQLSAQPSTETKKSTKTEEAVVIVTSQFPYNMPLEDLDKTQATVAEDSAVEPRKCSYGSDTGLHRAKVVTLPIASDNSDIKSTKRFQSVTIPYAASKDKRSKSASKTKELLQSVDMSDIKQRYY</sequence>
<accession>A0AAN8G8A3</accession>
<organism evidence="2 3">
    <name type="scientific">Trichostrongylus colubriformis</name>
    <name type="common">Black scour worm</name>
    <dbReference type="NCBI Taxonomy" id="6319"/>
    <lineage>
        <taxon>Eukaryota</taxon>
        <taxon>Metazoa</taxon>
        <taxon>Ecdysozoa</taxon>
        <taxon>Nematoda</taxon>
        <taxon>Chromadorea</taxon>
        <taxon>Rhabditida</taxon>
        <taxon>Rhabditina</taxon>
        <taxon>Rhabditomorpha</taxon>
        <taxon>Strongyloidea</taxon>
        <taxon>Trichostrongylidae</taxon>
        <taxon>Trichostrongylus</taxon>
    </lineage>
</organism>
<comment type="caution">
    <text evidence="2">The sequence shown here is derived from an EMBL/GenBank/DDBJ whole genome shotgun (WGS) entry which is preliminary data.</text>
</comment>
<proteinExistence type="predicted"/>
<feature type="region of interest" description="Disordered" evidence="1">
    <location>
        <begin position="67"/>
        <end position="108"/>
    </location>
</feature>
<keyword evidence="3" id="KW-1185">Reference proteome</keyword>
<evidence type="ECO:0000313" key="2">
    <source>
        <dbReference type="EMBL" id="KAK5978938.1"/>
    </source>
</evidence>
<protein>
    <submittedName>
        <fullName evidence="2">Uncharacterized protein</fullName>
    </submittedName>
</protein>
<reference evidence="2 3" key="1">
    <citation type="submission" date="2019-10" db="EMBL/GenBank/DDBJ databases">
        <title>Assembly and Annotation for the nematode Trichostrongylus colubriformis.</title>
        <authorList>
            <person name="Martin J."/>
        </authorList>
    </citation>
    <scope>NUCLEOTIDE SEQUENCE [LARGE SCALE GENOMIC DNA]</scope>
    <source>
        <strain evidence="2">G859</strain>
        <tissue evidence="2">Whole worm</tissue>
    </source>
</reference>
<evidence type="ECO:0000256" key="1">
    <source>
        <dbReference type="SAM" id="MobiDB-lite"/>
    </source>
</evidence>
<dbReference type="AlphaFoldDB" id="A0AAN8G8A3"/>